<proteinExistence type="predicted"/>
<accession>A0A4S4E4J4</accession>
<evidence type="ECO:0000256" key="1">
    <source>
        <dbReference type="SAM" id="MobiDB-lite"/>
    </source>
</evidence>
<dbReference type="SUPFAM" id="SSF52058">
    <property type="entry name" value="L domain-like"/>
    <property type="match status" value="1"/>
</dbReference>
<evidence type="ECO:0000313" key="2">
    <source>
        <dbReference type="EMBL" id="THG10215.1"/>
    </source>
</evidence>
<comment type="caution">
    <text evidence="2">The sequence shown here is derived from an EMBL/GenBank/DDBJ whole genome shotgun (WGS) entry which is preliminary data.</text>
</comment>
<keyword evidence="3" id="KW-1185">Reference proteome</keyword>
<organism evidence="2 3">
    <name type="scientific">Camellia sinensis var. sinensis</name>
    <name type="common">China tea</name>
    <dbReference type="NCBI Taxonomy" id="542762"/>
    <lineage>
        <taxon>Eukaryota</taxon>
        <taxon>Viridiplantae</taxon>
        <taxon>Streptophyta</taxon>
        <taxon>Embryophyta</taxon>
        <taxon>Tracheophyta</taxon>
        <taxon>Spermatophyta</taxon>
        <taxon>Magnoliopsida</taxon>
        <taxon>eudicotyledons</taxon>
        <taxon>Gunneridae</taxon>
        <taxon>Pentapetalae</taxon>
        <taxon>asterids</taxon>
        <taxon>Ericales</taxon>
        <taxon>Theaceae</taxon>
        <taxon>Camellia</taxon>
    </lineage>
</organism>
<dbReference type="Proteomes" id="UP000306102">
    <property type="component" value="Unassembled WGS sequence"/>
</dbReference>
<sequence>MINYLFSISNPNQQLFHHSSLSICDSNVFSEESNLLTQLLGCHHLHKLEIQGPIQVLAPPVDHQMNISLYSSSSLTHLWLEGSLLKEDPTSTLEKLPNLRGLYLDEAFVGKEIVCSAMGFPQLKHLKLKGLHNLVRWRVAERAMPNLLTLEIQSCKKLKMLPDELRSVLPHVQVLIEEMPEECHYFRPTSPPTSSSVPHSPSPPPPLFPPPTPFPPLFRSGRTVQYIWIQFPRMDHFNGGYVTKVNLNFNHHRPLVCSAGVTDANSVEFIINHPEVSIPFVQENKIDSGYANMPSKVYFTSKNYCQLWEISSMQKKEAEDLGVSCFSRKEFALLGSLDRKFPQSDICMMMMYASGTTEERKGVVLTNGMIMAEACLQINCYLKQRKW</sequence>
<dbReference type="InterPro" id="IPR032675">
    <property type="entry name" value="LRR_dom_sf"/>
</dbReference>
<dbReference type="Gene3D" id="3.80.10.10">
    <property type="entry name" value="Ribonuclease Inhibitor"/>
    <property type="match status" value="1"/>
</dbReference>
<dbReference type="AlphaFoldDB" id="A0A4S4E4J4"/>
<feature type="compositionally biased region" description="Pro residues" evidence="1">
    <location>
        <begin position="200"/>
        <end position="212"/>
    </location>
</feature>
<reference evidence="2 3" key="1">
    <citation type="journal article" date="2018" name="Proc. Natl. Acad. Sci. U.S.A.">
        <title>Draft genome sequence of Camellia sinensis var. sinensis provides insights into the evolution of the tea genome and tea quality.</title>
        <authorList>
            <person name="Wei C."/>
            <person name="Yang H."/>
            <person name="Wang S."/>
            <person name="Zhao J."/>
            <person name="Liu C."/>
            <person name="Gao L."/>
            <person name="Xia E."/>
            <person name="Lu Y."/>
            <person name="Tai Y."/>
            <person name="She G."/>
            <person name="Sun J."/>
            <person name="Cao H."/>
            <person name="Tong W."/>
            <person name="Gao Q."/>
            <person name="Li Y."/>
            <person name="Deng W."/>
            <person name="Jiang X."/>
            <person name="Wang W."/>
            <person name="Chen Q."/>
            <person name="Zhang S."/>
            <person name="Li H."/>
            <person name="Wu J."/>
            <person name="Wang P."/>
            <person name="Li P."/>
            <person name="Shi C."/>
            <person name="Zheng F."/>
            <person name="Jian J."/>
            <person name="Huang B."/>
            <person name="Shan D."/>
            <person name="Shi M."/>
            <person name="Fang C."/>
            <person name="Yue Y."/>
            <person name="Li F."/>
            <person name="Li D."/>
            <person name="Wei S."/>
            <person name="Han B."/>
            <person name="Jiang C."/>
            <person name="Yin Y."/>
            <person name="Xia T."/>
            <person name="Zhang Z."/>
            <person name="Bennetzen J.L."/>
            <person name="Zhao S."/>
            <person name="Wan X."/>
        </authorList>
    </citation>
    <scope>NUCLEOTIDE SEQUENCE [LARGE SCALE GENOMIC DNA]</scope>
    <source>
        <strain evidence="3">cv. Shuchazao</strain>
        <tissue evidence="2">Leaf</tissue>
    </source>
</reference>
<gene>
    <name evidence="2" type="ORF">TEA_003617</name>
</gene>
<dbReference type="PANTHER" id="PTHR15140">
    <property type="entry name" value="TUBULIN-SPECIFIC CHAPERONE E"/>
    <property type="match status" value="1"/>
</dbReference>
<dbReference type="PANTHER" id="PTHR15140:SF37">
    <property type="entry name" value="UBIQUITIN-LIKE DOMAIN-CONTAINING PROTEIN"/>
    <property type="match status" value="1"/>
</dbReference>
<evidence type="ECO:0000313" key="3">
    <source>
        <dbReference type="Proteomes" id="UP000306102"/>
    </source>
</evidence>
<feature type="region of interest" description="Disordered" evidence="1">
    <location>
        <begin position="187"/>
        <end position="212"/>
    </location>
</feature>
<protein>
    <submittedName>
        <fullName evidence="2">Uncharacterized protein</fullName>
    </submittedName>
</protein>
<name>A0A4S4E4J4_CAMSN</name>
<dbReference type="EMBL" id="SDRB02007967">
    <property type="protein sequence ID" value="THG10215.1"/>
    <property type="molecule type" value="Genomic_DNA"/>
</dbReference>